<keyword evidence="2 11" id="KW-1048">Host nucleus</keyword>
<comment type="subcellular location">
    <subcellularLocation>
        <location evidence="11">Virion</location>
    </subcellularLocation>
    <subcellularLocation>
        <location evidence="11">Host nucleus</location>
    </subcellularLocation>
    <text evidence="11">Located at each vertex of the virion.</text>
</comment>
<dbReference type="EMBL" id="PP410069">
    <property type="protein sequence ID" value="WZK92857.1"/>
    <property type="molecule type" value="Genomic_DNA"/>
</dbReference>
<keyword evidence="10 11" id="KW-1160">Virus entry into host cell</keyword>
<feature type="compositionally biased region" description="Pro residues" evidence="12">
    <location>
        <begin position="8"/>
        <end position="20"/>
    </location>
</feature>
<evidence type="ECO:0000256" key="7">
    <source>
        <dbReference type="ARBA" id="ARBA00022890"/>
    </source>
</evidence>
<comment type="caution">
    <text evidence="11">Lacks conserved residue(s) required for the propagation of feature annotation.</text>
</comment>
<dbReference type="GO" id="GO:0042025">
    <property type="term" value="C:host cell nucleus"/>
    <property type="evidence" value="ECO:0007669"/>
    <property type="project" value="UniProtKB-SubCell"/>
</dbReference>
<dbReference type="Pfam" id="PF01686">
    <property type="entry name" value="Adeno_Penton_B"/>
    <property type="match status" value="1"/>
</dbReference>
<sequence length="507" mass="56941">MMQRSVPVSPPPPYESPPPSYESVMAPILEPFVPPRYQAPSEGRNSIKYSQLPPLYDTTRVYLIDNKSSDIASLNYQNNHSNYLTSVVQNSDYSPLEASTQNILLDDRSRWGGDLKTILHTNMPNVTEFMFSNSFRAKLMTKREADGTVEYEWFTLQIPEGNYSVLTTIDMMNNAIIENYLRVGRQNGVKEEDIGVKFDTRNFMLGFDPVAKLVMPGKYTYEGFHPDVVLLPGCAVDFTYSRLNNLLGIRKRWPYQEGFTITYEDLLGGNIPGLLDVKAYEDSLSGGASFAGEVRGDNYREEKASPTAPVIQPLKKDAGNRSYHVGEDPLAPDANFTAYRSWYVSYNYGNPDKGARSTTLLTASDVTCGVEQVYWSLPDMTVEPVTFKASQDPSNYPVVSTELLPMVSRTFYNDQAVYSQMIRESTNQTHVFNRFPNNQILVRPPALTITCVSENVPTLTDHGVVPLKNSLSGVQRVTLTDARRRVCPYVYKSLGIVSPRVLSSKTF</sequence>
<keyword evidence="3 11" id="KW-0945">Host-virus interaction</keyword>
<evidence type="ECO:0000256" key="2">
    <source>
        <dbReference type="ARBA" id="ARBA00022562"/>
    </source>
</evidence>
<evidence type="ECO:0000256" key="6">
    <source>
        <dbReference type="ARBA" id="ARBA00022844"/>
    </source>
</evidence>
<keyword evidence="1 11" id="KW-0167">Capsid protein</keyword>
<reference evidence="13" key="1">
    <citation type="journal article" date="2024" name="Microbiol. Spectr.">
        <title>Full-genome sequencing of dozens of new DNA viruses found in Spanish bat feces.</title>
        <authorList>
            <person name="Buigues J."/>
            <person name="Vinals A."/>
            <person name="Martinez-Recio R."/>
            <person name="Monros J.S."/>
            <person name="Sanjuan R."/>
            <person name="Cuevas J.M."/>
        </authorList>
    </citation>
    <scope>NUCLEOTIDE SEQUENCE</scope>
    <source>
        <strain evidence="13">MAVG47</strain>
    </source>
</reference>
<dbReference type="GO" id="GO:0039623">
    <property type="term" value="C:T=25 icosahedral viral capsid"/>
    <property type="evidence" value="ECO:0007669"/>
    <property type="project" value="UniProtKB-UniRule"/>
</dbReference>
<name>A0AAU6S561_9ADEN</name>
<evidence type="ECO:0000313" key="13">
    <source>
        <dbReference type="EMBL" id="WZK92857.1"/>
    </source>
</evidence>
<keyword evidence="4 11" id="KW-1162">Viral penetration into host cytoplasm</keyword>
<evidence type="ECO:0000256" key="11">
    <source>
        <dbReference type="HAMAP-Rule" id="MF_04052"/>
    </source>
</evidence>
<keyword evidence="5 11" id="KW-1161">Viral attachment to host cell</keyword>
<reference evidence="13" key="2">
    <citation type="submission" date="2024-02" db="EMBL/GenBank/DDBJ databases">
        <authorList>
            <person name="Buigues J."/>
            <person name="Vinals A."/>
            <person name="Martinez-Recio R."/>
            <person name="S Monros J."/>
            <person name="Sanjuan R."/>
            <person name="Cuevas J.M."/>
        </authorList>
    </citation>
    <scope>NUCLEOTIDE SEQUENCE</scope>
    <source>
        <strain evidence="13">MAVG47</strain>
    </source>
</reference>
<dbReference type="HAMAP" id="MF_04052">
    <property type="entry name" value="ADV_CAPSP"/>
    <property type="match status" value="1"/>
</dbReference>
<dbReference type="GO" id="GO:0005198">
    <property type="term" value="F:structural molecule activity"/>
    <property type="evidence" value="ECO:0007669"/>
    <property type="project" value="UniProtKB-UniRule"/>
</dbReference>
<comment type="induction">
    <text evidence="11">Expressed in the late phase of the viral replicative cycle.</text>
</comment>
<evidence type="ECO:0000256" key="9">
    <source>
        <dbReference type="ARBA" id="ARBA00023275"/>
    </source>
</evidence>
<keyword evidence="6 11" id="KW-0946">Virion</keyword>
<keyword evidence="8 11" id="KW-0426">Late protein</keyword>
<dbReference type="InterPro" id="IPR002605">
    <property type="entry name" value="Adeno_Penton_B"/>
</dbReference>
<evidence type="ECO:0000256" key="3">
    <source>
        <dbReference type="ARBA" id="ARBA00022581"/>
    </source>
</evidence>
<accession>A0AAU6S561</accession>
<evidence type="ECO:0000256" key="12">
    <source>
        <dbReference type="SAM" id="MobiDB-lite"/>
    </source>
</evidence>
<comment type="function">
    <text evidence="11">Major capsid protein that self-associates to form penton base pentamers, each in the shape of a pentagon, situated at the 12 vertices of the pseudo T=25 capsid. Involved in virus secondary attachment to host cell after initial attachment by the fiber protein, and in endocytosis of virions. As the virus enters the host cell, penton proteins are shed concomitant with virion acidification in the endosome.</text>
</comment>
<protein>
    <recommendedName>
        <fullName evidence="11">Penton protein</fullName>
        <shortName evidence="11">CP-P</shortName>
    </recommendedName>
    <alternativeName>
        <fullName evidence="11">Penton base protein</fullName>
    </alternativeName>
    <alternativeName>
        <fullName evidence="11">Protein III</fullName>
    </alternativeName>
</protein>
<comment type="similarity">
    <text evidence="11">Belongs to the adenoviridae penton family.</text>
</comment>
<evidence type="ECO:0000256" key="5">
    <source>
        <dbReference type="ARBA" id="ARBA00022804"/>
    </source>
</evidence>
<evidence type="ECO:0000256" key="10">
    <source>
        <dbReference type="ARBA" id="ARBA00023296"/>
    </source>
</evidence>
<comment type="subunit">
    <text evidence="11">Interacts with the fiber protein (via N-terminal tail region). Interacts with the capsid vertex protein; this interaction binds the penton base to neighboring peripentonal hexons.</text>
</comment>
<dbReference type="Gene3D" id="2.60.120.550">
    <property type="entry name" value="Penton protein, domain 1"/>
    <property type="match status" value="1"/>
</dbReference>
<comment type="miscellaneous">
    <text evidence="11">All late proteins expressed from the major late promoter are produced by alternative splicing and alternative polyadenylation of the same gene giving rise to non-overlapping ORFs. A leader sequence is present in the N-terminus of all these mRNAs and is recognized by the viral shutoff protein to provide expression although conventional translation via ribosome scanning from the cap has been shut off in the host cell.</text>
</comment>
<gene>
    <name evidence="11" type="primary">L2</name>
</gene>
<evidence type="ECO:0000256" key="8">
    <source>
        <dbReference type="ARBA" id="ARBA00022921"/>
    </source>
</evidence>
<keyword evidence="7 11" id="KW-1164">Virus endocytosis by host</keyword>
<feature type="region of interest" description="Disordered" evidence="12">
    <location>
        <begin position="1"/>
        <end position="21"/>
    </location>
</feature>
<organism evidence="13">
    <name type="scientific">Rhinolophus ferrumequinum adenovirus</name>
    <dbReference type="NCBI Taxonomy" id="3140013"/>
    <lineage>
        <taxon>Viruses</taxon>
        <taxon>Varidnaviria</taxon>
        <taxon>Bamfordvirae</taxon>
        <taxon>Preplasmiviricota</taxon>
        <taxon>Polisuviricotina</taxon>
        <taxon>Pharingeaviricetes</taxon>
        <taxon>Rowavirales</taxon>
        <taxon>Adenoviridae</taxon>
    </lineage>
</organism>
<keyword evidence="9 11" id="KW-1148">T=25 icosahedral capsid protein</keyword>
<proteinExistence type="evidence at transcript level"/>
<dbReference type="Gene3D" id="3.90.1620.10">
    <property type="entry name" value="adenovirus 2 penton base, domain 2"/>
    <property type="match status" value="1"/>
</dbReference>
<evidence type="ECO:0000256" key="1">
    <source>
        <dbReference type="ARBA" id="ARBA00022561"/>
    </source>
</evidence>
<dbReference type="GO" id="GO:0019062">
    <property type="term" value="P:virion attachment to host cell"/>
    <property type="evidence" value="ECO:0007669"/>
    <property type="project" value="UniProtKB-UniRule"/>
</dbReference>
<dbReference type="GO" id="GO:0075509">
    <property type="term" value="P:endocytosis involved in viral entry into host cell"/>
    <property type="evidence" value="ECO:0007669"/>
    <property type="project" value="UniProtKB-KW"/>
</dbReference>
<evidence type="ECO:0000256" key="4">
    <source>
        <dbReference type="ARBA" id="ARBA00022595"/>
    </source>
</evidence>